<feature type="non-terminal residue" evidence="1">
    <location>
        <position position="55"/>
    </location>
</feature>
<sequence>MMSMEKKKVETKKRNKKKDINLKLSKICFKCFYRIIGVKHIQTDKQDQMNLCQFG</sequence>
<dbReference type="AlphaFoldDB" id="A0A0B7ACI8"/>
<protein>
    <submittedName>
        <fullName evidence="1">Uncharacterized protein</fullName>
    </submittedName>
</protein>
<reference evidence="1" key="1">
    <citation type="submission" date="2014-12" db="EMBL/GenBank/DDBJ databases">
        <title>Insight into the proteome of Arion vulgaris.</title>
        <authorList>
            <person name="Aradska J."/>
            <person name="Bulat T."/>
            <person name="Smidak R."/>
            <person name="Sarate P."/>
            <person name="Gangsoo J."/>
            <person name="Sialana F."/>
            <person name="Bilban M."/>
            <person name="Lubec G."/>
        </authorList>
    </citation>
    <scope>NUCLEOTIDE SEQUENCE</scope>
    <source>
        <tissue evidence="1">Skin</tissue>
    </source>
</reference>
<organism evidence="1">
    <name type="scientific">Arion vulgaris</name>
    <dbReference type="NCBI Taxonomy" id="1028688"/>
    <lineage>
        <taxon>Eukaryota</taxon>
        <taxon>Metazoa</taxon>
        <taxon>Spiralia</taxon>
        <taxon>Lophotrochozoa</taxon>
        <taxon>Mollusca</taxon>
        <taxon>Gastropoda</taxon>
        <taxon>Heterobranchia</taxon>
        <taxon>Euthyneura</taxon>
        <taxon>Panpulmonata</taxon>
        <taxon>Eupulmonata</taxon>
        <taxon>Stylommatophora</taxon>
        <taxon>Helicina</taxon>
        <taxon>Arionoidea</taxon>
        <taxon>Arionidae</taxon>
        <taxon>Arion</taxon>
    </lineage>
</organism>
<proteinExistence type="predicted"/>
<accession>A0A0B7ACI8</accession>
<dbReference type="EMBL" id="HACG01031879">
    <property type="protein sequence ID" value="CEK78744.1"/>
    <property type="molecule type" value="Transcribed_RNA"/>
</dbReference>
<name>A0A0B7ACI8_9EUPU</name>
<evidence type="ECO:0000313" key="1">
    <source>
        <dbReference type="EMBL" id="CEK78744.1"/>
    </source>
</evidence>
<gene>
    <name evidence="1" type="primary">ORF111703</name>
</gene>